<evidence type="ECO:0008006" key="6">
    <source>
        <dbReference type="Google" id="ProtNLM"/>
    </source>
</evidence>
<dbReference type="Proteomes" id="UP000236262">
    <property type="component" value="Unassembled WGS sequence"/>
</dbReference>
<reference evidence="2 5" key="2">
    <citation type="submission" date="2018-11" db="EMBL/GenBank/DDBJ databases">
        <title>Proposal to divide the Flavobacteriaceae and reorganize its genera based on Amino Acid Identity values calculated from whole genome sequences.</title>
        <authorList>
            <person name="Nicholson A.C."/>
            <person name="Gulvik C.A."/>
            <person name="Whitney A.M."/>
            <person name="Humrighouse B.W."/>
            <person name="Bell M."/>
            <person name="Holmes B."/>
            <person name="Steigerwalt A.G."/>
            <person name="Villarma A."/>
            <person name="Sheth M."/>
            <person name="Batra D."/>
            <person name="Pryor J."/>
            <person name="Bernardet J.-F."/>
            <person name="Hugo C."/>
            <person name="Kampfer P."/>
            <person name="Newman J."/>
            <person name="McQuiston J.R."/>
        </authorList>
    </citation>
    <scope>NUCLEOTIDE SEQUENCE [LARGE SCALE GENOMIC DNA]</scope>
    <source>
        <strain evidence="2 5">KC_1864</strain>
    </source>
</reference>
<dbReference type="OrthoDB" id="917674at2"/>
<evidence type="ECO:0000313" key="5">
    <source>
        <dbReference type="Proteomes" id="UP000279972"/>
    </source>
</evidence>
<sequence>MNHAKEISANGKAAHSSKPVTTSPPVVRVRELDETPEGCRRNSQGQTAVRSARDVTNAFLGMQFHARLQEPEIGENYDSSKLEREFFKSLSNISKKLNVTKLDCAGLPYPYNISESLAHLKTQLKLSTEDWREIRLVNDGKCTFFAKEDRYNIGCTLYYIPVIPLYTILHNRKTVKASKLLVCVYAYIYQVLAVPYYRNEDCYLNSMYDMLENSYLDDEEEDSNTDEFLTEFKDAELIGDHIKELITEPMNLQSFKKLLQRFNPKNDFEKDVHSIASSFYELFTTFPNVRIDRKYFPLRYREMTEESERPVTLDNYVSFCASIEGNLFHTLCDFVNGDLQEFSEIDEPTRFIPFDNRKIENNDFDFETKVFDNIDKLIGLWQEHNFKK</sequence>
<name>A0A3G6RCN9_CHRLC</name>
<feature type="compositionally biased region" description="Low complexity" evidence="1">
    <location>
        <begin position="16"/>
        <end position="26"/>
    </location>
</feature>
<evidence type="ECO:0000256" key="1">
    <source>
        <dbReference type="SAM" id="MobiDB-lite"/>
    </source>
</evidence>
<accession>A0A3G6RCN9</accession>
<feature type="region of interest" description="Disordered" evidence="1">
    <location>
        <begin position="31"/>
        <end position="50"/>
    </location>
</feature>
<gene>
    <name evidence="3" type="ORF">C1637_08320</name>
    <name evidence="2" type="ORF">EG342_11375</name>
</gene>
<reference evidence="3 4" key="1">
    <citation type="submission" date="2018-01" db="EMBL/GenBank/DDBJ databases">
        <title>Draft genome sequences of Chryseobacterium lactis NCTC11390, Chryseobacterium oncorhynchi 701B-08, and Chryseobacterium viscerum 687B-08.</title>
        <authorList>
            <person name="Jeong J.-J."/>
            <person name="Lee Y.J."/>
            <person name="Park B."/>
            <person name="Choi I.-G."/>
            <person name="Kim K.D."/>
        </authorList>
    </citation>
    <scope>NUCLEOTIDE SEQUENCE [LARGE SCALE GENOMIC DNA]</scope>
    <source>
        <strain evidence="3 4">NCTC11390</strain>
    </source>
</reference>
<dbReference type="RefSeq" id="WP_103290802.1">
    <property type="nucleotide sequence ID" value="NZ_CP033924.1"/>
</dbReference>
<feature type="region of interest" description="Disordered" evidence="1">
    <location>
        <begin position="1"/>
        <end position="26"/>
    </location>
</feature>
<evidence type="ECO:0000313" key="3">
    <source>
        <dbReference type="EMBL" id="PNW13865.1"/>
    </source>
</evidence>
<protein>
    <recommendedName>
        <fullName evidence="6">PRTRC system protein F</fullName>
    </recommendedName>
</protein>
<dbReference type="KEGG" id="clac:EG342_11375"/>
<feature type="compositionally biased region" description="Basic and acidic residues" evidence="1">
    <location>
        <begin position="31"/>
        <end position="40"/>
    </location>
</feature>
<organism evidence="3 4">
    <name type="scientific">Chryseobacterium lactis</name>
    <dbReference type="NCBI Taxonomy" id="1241981"/>
    <lineage>
        <taxon>Bacteria</taxon>
        <taxon>Pseudomonadati</taxon>
        <taxon>Bacteroidota</taxon>
        <taxon>Flavobacteriia</taxon>
        <taxon>Flavobacteriales</taxon>
        <taxon>Weeksellaceae</taxon>
        <taxon>Chryseobacterium group</taxon>
        <taxon>Chryseobacterium</taxon>
    </lineage>
</organism>
<dbReference type="EMBL" id="PPEH01000003">
    <property type="protein sequence ID" value="PNW13865.1"/>
    <property type="molecule type" value="Genomic_DNA"/>
</dbReference>
<evidence type="ECO:0000313" key="4">
    <source>
        <dbReference type="Proteomes" id="UP000236262"/>
    </source>
</evidence>
<evidence type="ECO:0000313" key="2">
    <source>
        <dbReference type="EMBL" id="AZA82459.1"/>
    </source>
</evidence>
<keyword evidence="5" id="KW-1185">Reference proteome</keyword>
<dbReference type="EMBL" id="CP033924">
    <property type="protein sequence ID" value="AZA82459.1"/>
    <property type="molecule type" value="Genomic_DNA"/>
</dbReference>
<dbReference type="AlphaFoldDB" id="A0A3G6RCN9"/>
<proteinExistence type="predicted"/>
<dbReference type="Proteomes" id="UP000279972">
    <property type="component" value="Chromosome"/>
</dbReference>